<organism evidence="1 2">
    <name type="scientific">Dreissena polymorpha</name>
    <name type="common">Zebra mussel</name>
    <name type="synonym">Mytilus polymorpha</name>
    <dbReference type="NCBI Taxonomy" id="45954"/>
    <lineage>
        <taxon>Eukaryota</taxon>
        <taxon>Metazoa</taxon>
        <taxon>Spiralia</taxon>
        <taxon>Lophotrochozoa</taxon>
        <taxon>Mollusca</taxon>
        <taxon>Bivalvia</taxon>
        <taxon>Autobranchia</taxon>
        <taxon>Heteroconchia</taxon>
        <taxon>Euheterodonta</taxon>
        <taxon>Imparidentia</taxon>
        <taxon>Neoheterodontei</taxon>
        <taxon>Myida</taxon>
        <taxon>Dreissenoidea</taxon>
        <taxon>Dreissenidae</taxon>
        <taxon>Dreissena</taxon>
    </lineage>
</organism>
<name>A0A9D4LLK7_DREPO</name>
<dbReference type="Proteomes" id="UP000828390">
    <property type="component" value="Unassembled WGS sequence"/>
</dbReference>
<reference evidence="1" key="2">
    <citation type="submission" date="2020-11" db="EMBL/GenBank/DDBJ databases">
        <authorList>
            <person name="McCartney M.A."/>
            <person name="Auch B."/>
            <person name="Kono T."/>
            <person name="Mallez S."/>
            <person name="Becker A."/>
            <person name="Gohl D.M."/>
            <person name="Silverstein K.A.T."/>
            <person name="Koren S."/>
            <person name="Bechman K.B."/>
            <person name="Herman A."/>
            <person name="Abrahante J.E."/>
            <person name="Garbe J."/>
        </authorList>
    </citation>
    <scope>NUCLEOTIDE SEQUENCE</scope>
    <source>
        <strain evidence="1">Duluth1</strain>
        <tissue evidence="1">Whole animal</tissue>
    </source>
</reference>
<evidence type="ECO:0000313" key="2">
    <source>
        <dbReference type="Proteomes" id="UP000828390"/>
    </source>
</evidence>
<evidence type="ECO:0000313" key="1">
    <source>
        <dbReference type="EMBL" id="KAH3860134.1"/>
    </source>
</evidence>
<dbReference type="AlphaFoldDB" id="A0A9D4LLK7"/>
<proteinExistence type="predicted"/>
<gene>
    <name evidence="1" type="ORF">DPMN_023025</name>
</gene>
<comment type="caution">
    <text evidence="1">The sequence shown here is derived from an EMBL/GenBank/DDBJ whole genome shotgun (WGS) entry which is preliminary data.</text>
</comment>
<sequence length="94" mass="10693">MFFEEGCVRVNDAEGNVIMVVSSDGYFRKYETFKSTTVAIEIKCLARQVHTDLPERLYLQCQTELKALAVRRILYVSSTGTESKCSEWSETPTS</sequence>
<dbReference type="EMBL" id="JAIWYP010000002">
    <property type="protein sequence ID" value="KAH3860134.1"/>
    <property type="molecule type" value="Genomic_DNA"/>
</dbReference>
<accession>A0A9D4LLK7</accession>
<reference evidence="1" key="1">
    <citation type="journal article" date="2019" name="bioRxiv">
        <title>The Genome of the Zebra Mussel, Dreissena polymorpha: A Resource for Invasive Species Research.</title>
        <authorList>
            <person name="McCartney M.A."/>
            <person name="Auch B."/>
            <person name="Kono T."/>
            <person name="Mallez S."/>
            <person name="Zhang Y."/>
            <person name="Obille A."/>
            <person name="Becker A."/>
            <person name="Abrahante J.E."/>
            <person name="Garbe J."/>
            <person name="Badalamenti J.P."/>
            <person name="Herman A."/>
            <person name="Mangelson H."/>
            <person name="Liachko I."/>
            <person name="Sullivan S."/>
            <person name="Sone E.D."/>
            <person name="Koren S."/>
            <person name="Silverstein K.A.T."/>
            <person name="Beckman K.B."/>
            <person name="Gohl D.M."/>
        </authorList>
    </citation>
    <scope>NUCLEOTIDE SEQUENCE</scope>
    <source>
        <strain evidence="1">Duluth1</strain>
        <tissue evidence="1">Whole animal</tissue>
    </source>
</reference>
<keyword evidence="2" id="KW-1185">Reference proteome</keyword>
<protein>
    <submittedName>
        <fullName evidence="1">Uncharacterized protein</fullName>
    </submittedName>
</protein>